<dbReference type="InterPro" id="IPR017081">
    <property type="entry name" value="Ribosomal_mS35"/>
</dbReference>
<evidence type="ECO:0000256" key="1">
    <source>
        <dbReference type="PIRNR" id="PIRNR036995"/>
    </source>
</evidence>
<evidence type="ECO:0000313" key="4">
    <source>
        <dbReference type="Proteomes" id="UP000019384"/>
    </source>
</evidence>
<evidence type="ECO:0000259" key="2">
    <source>
        <dbReference type="Pfam" id="PF10213"/>
    </source>
</evidence>
<dbReference type="InterPro" id="IPR019349">
    <property type="entry name" value="Ribosomal_mS35_mit"/>
</dbReference>
<dbReference type="PIRSF" id="PIRSF036995">
    <property type="entry name" value="RSM24"/>
    <property type="match status" value="1"/>
</dbReference>
<sequence length="302" mass="35153">MVRIAVFARRLSMSAVRMQQVTPLPLHLRPEAWRGRNPDEIFKLYKMRLAALGTEYKRDPRELEALLSTSSVSGLKYDEIEALYYGGELESETMLEIDEEDDDELEFPKYEHDEYSTVTQDIIDEHREQREFNRIAAYEMPHLAKFRQEYTPIKATETPVKLRYTSYLGEDHPAEKKVVLTTVVADLGLGEAEAHKFKVLAGVRYNYKTDTFKMSSDRFAEATQNSRYLSDTLNALLRESKDLSNETFADIPLDVRHITAKDKKQWHHAKRQYSFPKEWRKPQDKNAKKFNPFKDAIGGSFA</sequence>
<gene>
    <name evidence="3" type="ORF">KUCA_T00004348001</name>
</gene>
<protein>
    <recommendedName>
        <fullName evidence="1">Small ribosomal subunit protein mS35</fullName>
    </recommendedName>
    <alternativeName>
        <fullName evidence="1">37S ribosomal protein S24, mitochondrial</fullName>
    </alternativeName>
</protein>
<dbReference type="GeneID" id="34521744"/>
<feature type="domain" description="Small ribosomal subunit protein mS35 mitochondrial conserved" evidence="2">
    <location>
        <begin position="149"/>
        <end position="279"/>
    </location>
</feature>
<dbReference type="OrthoDB" id="283424at2759"/>
<dbReference type="PANTHER" id="PTHR13490:SF0">
    <property type="entry name" value="SMALL RIBOSOMAL SUBUNIT PROTEIN MS35"/>
    <property type="match status" value="1"/>
</dbReference>
<reference evidence="3" key="1">
    <citation type="submission" date="2013-12" db="EMBL/GenBank/DDBJ databases">
        <authorList>
            <person name="Genoscope - CEA"/>
        </authorList>
    </citation>
    <scope>NUCLEOTIDE SEQUENCE</scope>
    <source>
        <strain evidence="3">CBS 1993</strain>
    </source>
</reference>
<comment type="subcellular location">
    <subcellularLocation>
        <location evidence="1">Mitochondrion</location>
    </subcellularLocation>
</comment>
<dbReference type="RefSeq" id="XP_022460356.1">
    <property type="nucleotide sequence ID" value="XM_022601073.1"/>
</dbReference>
<name>W6MP10_9ASCO</name>
<keyword evidence="1" id="KW-0689">Ribosomal protein</keyword>
<accession>W6MP10</accession>
<organism evidence="3 4">
    <name type="scientific">Kuraishia capsulata CBS 1993</name>
    <dbReference type="NCBI Taxonomy" id="1382522"/>
    <lineage>
        <taxon>Eukaryota</taxon>
        <taxon>Fungi</taxon>
        <taxon>Dikarya</taxon>
        <taxon>Ascomycota</taxon>
        <taxon>Saccharomycotina</taxon>
        <taxon>Pichiomycetes</taxon>
        <taxon>Pichiales</taxon>
        <taxon>Pichiaceae</taxon>
        <taxon>Kuraishia</taxon>
    </lineage>
</organism>
<dbReference type="HOGENOM" id="CLU_943997_0_0_1"/>
<dbReference type="GO" id="GO:0032543">
    <property type="term" value="P:mitochondrial translation"/>
    <property type="evidence" value="ECO:0007669"/>
    <property type="project" value="UniProtKB-UniRule"/>
</dbReference>
<dbReference type="EMBL" id="HG793129">
    <property type="protein sequence ID" value="CDK28366.1"/>
    <property type="molecule type" value="Genomic_DNA"/>
</dbReference>
<dbReference type="GO" id="GO:0003735">
    <property type="term" value="F:structural constituent of ribosome"/>
    <property type="evidence" value="ECO:0007669"/>
    <property type="project" value="UniProtKB-UniRule"/>
</dbReference>
<keyword evidence="1" id="KW-0687">Ribonucleoprotein</keyword>
<dbReference type="STRING" id="1382522.W6MP10"/>
<dbReference type="InterPro" id="IPR039848">
    <property type="entry name" value="Ribosomal_mS35_mt"/>
</dbReference>
<comment type="similarity">
    <text evidence="1">Belongs to the mitochondrion-specific ribosomal protein mS35 family.</text>
</comment>
<keyword evidence="1" id="KW-0496">Mitochondrion</keyword>
<keyword evidence="4" id="KW-1185">Reference proteome</keyword>
<comment type="function">
    <text evidence="1">Component of the mitochondrial ribosome (mitoribosome), a dedicated translation machinery responsible for the synthesis of mitochondrial genome-encoded proteins, including at least some of the essential transmembrane subunits of the mitochondrial respiratory chain. The mitoribosomes are attached to the mitochondrial inner membrane and translation products are cotranslationally integrated into the membrane.</text>
</comment>
<dbReference type="AlphaFoldDB" id="W6MP10"/>
<dbReference type="Proteomes" id="UP000019384">
    <property type="component" value="Unassembled WGS sequence"/>
</dbReference>
<dbReference type="Pfam" id="PF10213">
    <property type="entry name" value="MRP-S28"/>
    <property type="match status" value="1"/>
</dbReference>
<dbReference type="GO" id="GO:0005763">
    <property type="term" value="C:mitochondrial small ribosomal subunit"/>
    <property type="evidence" value="ECO:0007669"/>
    <property type="project" value="UniProtKB-UniRule"/>
</dbReference>
<proteinExistence type="inferred from homology"/>
<reference evidence="3" key="2">
    <citation type="submission" date="2014-02" db="EMBL/GenBank/DDBJ databases">
        <title>Complete DNA sequence of /Kuraishia capsulata/ illustrates novel genomic features among budding yeasts (/Saccharomycotina/).</title>
        <authorList>
            <person name="Morales L."/>
            <person name="Noel B."/>
            <person name="Porcel B."/>
            <person name="Marcet-Houben M."/>
            <person name="Hullo M-F."/>
            <person name="Sacerdot C."/>
            <person name="Tekaia F."/>
            <person name="Leh-Louis V."/>
            <person name="Despons L."/>
            <person name="Khanna V."/>
            <person name="Aury J-M."/>
            <person name="Barbe V."/>
            <person name="Couloux A."/>
            <person name="Labadie K."/>
            <person name="Pelletier E."/>
            <person name="Souciet J-L."/>
            <person name="Boekhout T."/>
            <person name="Gabaldon T."/>
            <person name="Wincker P."/>
            <person name="Dujon B."/>
        </authorList>
    </citation>
    <scope>NUCLEOTIDE SEQUENCE</scope>
    <source>
        <strain evidence="3">CBS 1993</strain>
    </source>
</reference>
<evidence type="ECO:0000313" key="3">
    <source>
        <dbReference type="EMBL" id="CDK28366.1"/>
    </source>
</evidence>
<dbReference type="PANTHER" id="PTHR13490">
    <property type="entry name" value="MITOCHONDRIAL 28S RIBOSOMAL PROTEIN S28"/>
    <property type="match status" value="1"/>
</dbReference>